<dbReference type="OrthoDB" id="9790815at2"/>
<proteinExistence type="inferred from homology"/>
<dbReference type="InterPro" id="IPR019405">
    <property type="entry name" value="Lactonase_7-beta_prop"/>
</dbReference>
<dbReference type="Gene3D" id="2.130.10.10">
    <property type="entry name" value="YVTN repeat-like/Quinoprotein amine dehydrogenase"/>
    <property type="match status" value="1"/>
</dbReference>
<keyword evidence="4" id="KW-1185">Reference proteome</keyword>
<organism evidence="3 4">
    <name type="scientific">Variovorax gossypii</name>
    <dbReference type="NCBI Taxonomy" id="1679495"/>
    <lineage>
        <taxon>Bacteria</taxon>
        <taxon>Pseudomonadati</taxon>
        <taxon>Pseudomonadota</taxon>
        <taxon>Betaproteobacteria</taxon>
        <taxon>Burkholderiales</taxon>
        <taxon>Comamonadaceae</taxon>
        <taxon>Variovorax</taxon>
    </lineage>
</organism>
<evidence type="ECO:0000256" key="2">
    <source>
        <dbReference type="ARBA" id="ARBA00022526"/>
    </source>
</evidence>
<protein>
    <submittedName>
        <fullName evidence="3">Lactonase family protein</fullName>
    </submittedName>
</protein>
<comment type="caution">
    <text evidence="3">The sequence shown here is derived from an EMBL/GenBank/DDBJ whole genome shotgun (WGS) entry which is preliminary data.</text>
</comment>
<dbReference type="RefSeq" id="WP_126472074.1">
    <property type="nucleotide sequence ID" value="NZ_RXOE01000005.1"/>
</dbReference>
<reference evidence="3 4" key="1">
    <citation type="submission" date="2018-12" db="EMBL/GenBank/DDBJ databases">
        <title>The genome of Variovorax gossypii DSM 100435.</title>
        <authorList>
            <person name="Gao J."/>
            <person name="Sun J."/>
        </authorList>
    </citation>
    <scope>NUCLEOTIDE SEQUENCE [LARGE SCALE GENOMIC DNA]</scope>
    <source>
        <strain evidence="3 4">DSM 100435</strain>
    </source>
</reference>
<dbReference type="AlphaFoldDB" id="A0A431TH98"/>
<keyword evidence="2" id="KW-0119">Carbohydrate metabolism</keyword>
<gene>
    <name evidence="3" type="ORF">EJP69_18875</name>
</gene>
<dbReference type="EMBL" id="RXOE01000005">
    <property type="protein sequence ID" value="RTQ32788.1"/>
    <property type="molecule type" value="Genomic_DNA"/>
</dbReference>
<accession>A0A431TH98</accession>
<evidence type="ECO:0000313" key="4">
    <source>
        <dbReference type="Proteomes" id="UP000267418"/>
    </source>
</evidence>
<dbReference type="PANTHER" id="PTHR30344">
    <property type="entry name" value="6-PHOSPHOGLUCONOLACTONASE-RELATED"/>
    <property type="match status" value="1"/>
</dbReference>
<sequence length="364" mass="38518">METNPYPTREACALRAYVGCRTTQERAARGQGIEVFEVTPEGPWKHLQTVVAGDNPSYLLADKQGRNLYCVHGDGTAVSSFQVGLDGALSLRGTHSTQGRNPVHLAFSPQGRWLLVSNYASATVVSLPVLPDGSLGAVVHSLALPDRQGPHRTQQKGAHPHQVVFDPSGRWLLVPDKGGDAIHTLAFDESTGALRLAASLQVPPGSGPRHLVFDAGGCRAWIVFELTSQIVSAAFDAESGRLTPVQRIPSIPESFVGENTGSGIVLDAADAAIWVSNRGHGSVVRLAIDETRHTLHAPAWFDAQGRVPRFISAMPQGAGILAGTLIANEDADTIVGIEPGTSTPHRTLARAGSPVCIVFIQGTP</sequence>
<dbReference type="InterPro" id="IPR011048">
    <property type="entry name" value="Haem_d1_sf"/>
</dbReference>
<keyword evidence="2" id="KW-0313">Glucose metabolism</keyword>
<name>A0A431TH98_9BURK</name>
<dbReference type="InterPro" id="IPR015943">
    <property type="entry name" value="WD40/YVTN_repeat-like_dom_sf"/>
</dbReference>
<dbReference type="PANTHER" id="PTHR30344:SF1">
    <property type="entry name" value="6-PHOSPHOGLUCONOLACTONASE"/>
    <property type="match status" value="1"/>
</dbReference>
<evidence type="ECO:0000256" key="1">
    <source>
        <dbReference type="ARBA" id="ARBA00005564"/>
    </source>
</evidence>
<dbReference type="Pfam" id="PF10282">
    <property type="entry name" value="Lactonase"/>
    <property type="match status" value="1"/>
</dbReference>
<evidence type="ECO:0000313" key="3">
    <source>
        <dbReference type="EMBL" id="RTQ32788.1"/>
    </source>
</evidence>
<dbReference type="GO" id="GO:0017057">
    <property type="term" value="F:6-phosphogluconolactonase activity"/>
    <property type="evidence" value="ECO:0007669"/>
    <property type="project" value="TreeGrafter"/>
</dbReference>
<dbReference type="GO" id="GO:0006006">
    <property type="term" value="P:glucose metabolic process"/>
    <property type="evidence" value="ECO:0007669"/>
    <property type="project" value="UniProtKB-KW"/>
</dbReference>
<dbReference type="InterPro" id="IPR050282">
    <property type="entry name" value="Cycloisomerase_2"/>
</dbReference>
<comment type="similarity">
    <text evidence="1">Belongs to the cycloisomerase 2 family.</text>
</comment>
<dbReference type="Proteomes" id="UP000267418">
    <property type="component" value="Unassembled WGS sequence"/>
</dbReference>
<dbReference type="SUPFAM" id="SSF51004">
    <property type="entry name" value="C-terminal (heme d1) domain of cytochrome cd1-nitrite reductase"/>
    <property type="match status" value="1"/>
</dbReference>